<evidence type="ECO:0000313" key="3">
    <source>
        <dbReference type="Proteomes" id="UP000031637"/>
    </source>
</evidence>
<dbReference type="EMBL" id="AP012547">
    <property type="protein sequence ID" value="BAO30182.1"/>
    <property type="molecule type" value="Genomic_DNA"/>
</dbReference>
<evidence type="ECO:0008006" key="4">
    <source>
        <dbReference type="Google" id="ProtNLM"/>
    </source>
</evidence>
<name>W0SGU8_9PROT</name>
<feature type="signal peptide" evidence="1">
    <location>
        <begin position="1"/>
        <end position="18"/>
    </location>
</feature>
<dbReference type="HOGENOM" id="CLU_105436_0_0_4"/>
<feature type="chain" id="PRO_5004796307" description="Lipoprotein" evidence="1">
    <location>
        <begin position="19"/>
        <end position="229"/>
    </location>
</feature>
<dbReference type="Proteomes" id="UP000031637">
    <property type="component" value="Chromosome"/>
</dbReference>
<organism evidence="2 3">
    <name type="scientific">Sulfuritalea hydrogenivorans sk43H</name>
    <dbReference type="NCBI Taxonomy" id="1223802"/>
    <lineage>
        <taxon>Bacteria</taxon>
        <taxon>Pseudomonadati</taxon>
        <taxon>Pseudomonadota</taxon>
        <taxon>Betaproteobacteria</taxon>
        <taxon>Nitrosomonadales</taxon>
        <taxon>Sterolibacteriaceae</taxon>
        <taxon>Sulfuritalea</taxon>
    </lineage>
</organism>
<dbReference type="STRING" id="1223802.SUTH_02395"/>
<dbReference type="RefSeq" id="WP_041099509.1">
    <property type="nucleotide sequence ID" value="NZ_AP012547.1"/>
</dbReference>
<dbReference type="KEGG" id="shd:SUTH_02395"/>
<protein>
    <recommendedName>
        <fullName evidence="4">Lipoprotein</fullName>
    </recommendedName>
</protein>
<evidence type="ECO:0000256" key="1">
    <source>
        <dbReference type="SAM" id="SignalP"/>
    </source>
</evidence>
<keyword evidence="3" id="KW-1185">Reference proteome</keyword>
<accession>W0SGU8</accession>
<proteinExistence type="predicted"/>
<keyword evidence="1" id="KW-0732">Signal</keyword>
<evidence type="ECO:0000313" key="2">
    <source>
        <dbReference type="EMBL" id="BAO30182.1"/>
    </source>
</evidence>
<sequence>MIPGFAFLLLLAAGAALAAKDPLRACPEFPAPKNAKLQAVAPQMDYNGIPMSIRRIESKAPPEEILAFYRKEWAATKEIRGPAEYPLGPWQVIASLRGDCFFTVQVKPFGKDGSEGFLGLTAPPNGKVVKEALPMLPGSTVLNDIAHNDAGKTARTVVLKNGFSPAANADFYRRNLGDLGWRVTTHYRMDKPDQKGDVMVLKNGLRELSVTMTRAGSESNVLLNYVDQP</sequence>
<dbReference type="AlphaFoldDB" id="W0SGU8"/>
<dbReference type="OrthoDB" id="8910930at2"/>
<gene>
    <name evidence="2" type="ORF">SUTH_02395</name>
</gene>
<reference evidence="2 3" key="1">
    <citation type="journal article" date="2014" name="Syst. Appl. Microbiol.">
        <title>Complete genomes of freshwater sulfur oxidizers Sulfuricella denitrificans skB26 and Sulfuritalea hydrogenivorans sk43H: genetic insights into the sulfur oxidation pathway of betaproteobacteria.</title>
        <authorList>
            <person name="Watanabe T."/>
            <person name="Kojima H."/>
            <person name="Fukui M."/>
        </authorList>
    </citation>
    <scope>NUCLEOTIDE SEQUENCE [LARGE SCALE GENOMIC DNA]</scope>
    <source>
        <strain evidence="2">DSM22779</strain>
    </source>
</reference>